<organism evidence="1 2">
    <name type="scientific">Arachidicoccus soli</name>
    <dbReference type="NCBI Taxonomy" id="2341117"/>
    <lineage>
        <taxon>Bacteria</taxon>
        <taxon>Pseudomonadati</taxon>
        <taxon>Bacteroidota</taxon>
        <taxon>Chitinophagia</taxon>
        <taxon>Chitinophagales</taxon>
        <taxon>Chitinophagaceae</taxon>
        <taxon>Arachidicoccus</taxon>
    </lineage>
</organism>
<dbReference type="KEGG" id="ark:D6B99_06405"/>
<accession>A0A386HNE5</accession>
<gene>
    <name evidence="1" type="ORF">D6B99_06405</name>
</gene>
<evidence type="ECO:0000313" key="1">
    <source>
        <dbReference type="EMBL" id="AYD47273.1"/>
    </source>
</evidence>
<dbReference type="RefSeq" id="WP_119986215.1">
    <property type="nucleotide sequence ID" value="NZ_CP032489.1"/>
</dbReference>
<dbReference type="EMBL" id="CP032489">
    <property type="protein sequence ID" value="AYD47273.1"/>
    <property type="molecule type" value="Genomic_DNA"/>
</dbReference>
<keyword evidence="2" id="KW-1185">Reference proteome</keyword>
<dbReference type="Proteomes" id="UP000266118">
    <property type="component" value="Chromosome"/>
</dbReference>
<reference evidence="1 2" key="1">
    <citation type="submission" date="2018-09" db="EMBL/GenBank/DDBJ databases">
        <title>Arachidicoccus sp. nov., a bacterium isolated from soil.</title>
        <authorList>
            <person name="Weon H.-Y."/>
            <person name="Kwon S.-W."/>
            <person name="Lee S.A."/>
        </authorList>
    </citation>
    <scope>NUCLEOTIDE SEQUENCE [LARGE SCALE GENOMIC DNA]</scope>
    <source>
        <strain evidence="1 2">KIS59-12</strain>
    </source>
</reference>
<evidence type="ECO:0000313" key="2">
    <source>
        <dbReference type="Proteomes" id="UP000266118"/>
    </source>
</evidence>
<sequence>MNLEQRINLLAKLGNYLMENNEEWKAVKERAFITNAWFAPEFIDLACLSIANQFLRENLLISWAKGYAIPTQQNIPENIGVVMAGNIPLVGFHDFLCVFISGHRQTIKLSSKDEIMLPFLVNKLIEWNPEVAEFVAFAMQLKNCDAYIATGSNNSSRYFEFYFQKYPSIIRRNRTSVAIVSGEETEDELESLSKDLMQYFGLGCRNVTKIYAPQDYDFVPLINKLKAYNYYLDFHKYKHNYDYQLAVLLMNNKYYMNSGSLLFSENDSLFSPISQVNYSFYKDKIELINSLQSNEDVQCIVSSEQIPFGKSQWPSLSDYADGVDTMKFLMKL</sequence>
<dbReference type="AlphaFoldDB" id="A0A386HNE5"/>
<name>A0A386HNE5_9BACT</name>
<protein>
    <submittedName>
        <fullName evidence="1">Acyl-CoA reductase</fullName>
    </submittedName>
</protein>
<proteinExistence type="predicted"/>
<dbReference type="OrthoDB" id="1522941at2"/>